<gene>
    <name evidence="2" type="ORF">CLOSTMETH_03793</name>
</gene>
<dbReference type="HOGENOM" id="CLU_3182121_0_0_9"/>
<proteinExistence type="predicted"/>
<comment type="caution">
    <text evidence="2">The sequence shown here is derived from an EMBL/GenBank/DDBJ whole genome shotgun (WGS) entry which is preliminary data.</text>
</comment>
<organism evidence="2 3">
    <name type="scientific">[Clostridium] methylpentosum DSM 5476</name>
    <dbReference type="NCBI Taxonomy" id="537013"/>
    <lineage>
        <taxon>Bacteria</taxon>
        <taxon>Bacillati</taxon>
        <taxon>Bacillota</taxon>
        <taxon>Clostridia</taxon>
        <taxon>Eubacteriales</taxon>
        <taxon>Oscillospiraceae</taxon>
        <taxon>Oscillospiraceae incertae sedis</taxon>
    </lineage>
</organism>
<reference evidence="2 3" key="2">
    <citation type="submission" date="2009-02" db="EMBL/GenBank/DDBJ databases">
        <title>Draft genome sequence of Clostridium methylpentosum (DSM 5476).</title>
        <authorList>
            <person name="Sudarsanam P."/>
            <person name="Ley R."/>
            <person name="Guruge J."/>
            <person name="Turnbaugh P.J."/>
            <person name="Mahowald M."/>
            <person name="Liep D."/>
            <person name="Gordon J."/>
        </authorList>
    </citation>
    <scope>NUCLEOTIDE SEQUENCE [LARGE SCALE GENOMIC DNA]</scope>
    <source>
        <strain evidence="2 3">DSM 5476</strain>
    </source>
</reference>
<keyword evidence="3" id="KW-1185">Reference proteome</keyword>
<accession>C0EIU8</accession>
<dbReference type="EMBL" id="ACEC01000130">
    <property type="protein sequence ID" value="EEG28609.1"/>
    <property type="molecule type" value="Genomic_DNA"/>
</dbReference>
<dbReference type="Proteomes" id="UP000003340">
    <property type="component" value="Unassembled WGS sequence"/>
</dbReference>
<protein>
    <submittedName>
        <fullName evidence="2">Uncharacterized protein</fullName>
    </submittedName>
</protein>
<feature type="compositionally biased region" description="Basic and acidic residues" evidence="1">
    <location>
        <begin position="34"/>
        <end position="46"/>
    </location>
</feature>
<reference evidence="2 3" key="1">
    <citation type="submission" date="2009-01" db="EMBL/GenBank/DDBJ databases">
        <authorList>
            <person name="Fulton L."/>
            <person name="Clifton S."/>
            <person name="Fulton B."/>
            <person name="Xu J."/>
            <person name="Minx P."/>
            <person name="Pepin K.H."/>
            <person name="Johnson M."/>
            <person name="Bhonagiri V."/>
            <person name="Nash W.E."/>
            <person name="Mardis E.R."/>
            <person name="Wilson R.K."/>
        </authorList>
    </citation>
    <scope>NUCLEOTIDE SEQUENCE [LARGE SCALE GENOMIC DNA]</scope>
    <source>
        <strain evidence="2 3">DSM 5476</strain>
    </source>
</reference>
<sequence>MDAIKSSAHESWNYNYPLVSVPKCRKNSLPRTQGENRDTKPTENGY</sequence>
<evidence type="ECO:0000313" key="3">
    <source>
        <dbReference type="Proteomes" id="UP000003340"/>
    </source>
</evidence>
<name>C0EIU8_9FIRM</name>
<evidence type="ECO:0000256" key="1">
    <source>
        <dbReference type="SAM" id="MobiDB-lite"/>
    </source>
</evidence>
<feature type="region of interest" description="Disordered" evidence="1">
    <location>
        <begin position="23"/>
        <end position="46"/>
    </location>
</feature>
<evidence type="ECO:0000313" key="2">
    <source>
        <dbReference type="EMBL" id="EEG28609.1"/>
    </source>
</evidence>
<dbReference type="AlphaFoldDB" id="C0EIU8"/>